<dbReference type="AlphaFoldDB" id="A0A5B7ESI4"/>
<evidence type="ECO:0000313" key="1">
    <source>
        <dbReference type="EMBL" id="MPC35863.1"/>
    </source>
</evidence>
<evidence type="ECO:0000313" key="2">
    <source>
        <dbReference type="Proteomes" id="UP000324222"/>
    </source>
</evidence>
<dbReference type="Proteomes" id="UP000324222">
    <property type="component" value="Unassembled WGS sequence"/>
</dbReference>
<sequence length="64" mass="7243">MKVLLAAWRPRVATEVFVWCVCDMVSMPPCGLQRIPSDQRRRACCPLIGANDDFVGRTIYPQTC</sequence>
<keyword evidence="2" id="KW-1185">Reference proteome</keyword>
<dbReference type="EMBL" id="VSRR010003366">
    <property type="protein sequence ID" value="MPC35863.1"/>
    <property type="molecule type" value="Genomic_DNA"/>
</dbReference>
<name>A0A5B7ESI4_PORTR</name>
<protein>
    <submittedName>
        <fullName evidence="1">Uncharacterized protein</fullName>
    </submittedName>
</protein>
<reference evidence="1 2" key="1">
    <citation type="submission" date="2019-05" db="EMBL/GenBank/DDBJ databases">
        <title>Another draft genome of Portunus trituberculatus and its Hox gene families provides insights of decapod evolution.</title>
        <authorList>
            <person name="Jeong J.-H."/>
            <person name="Song I."/>
            <person name="Kim S."/>
            <person name="Choi T."/>
            <person name="Kim D."/>
            <person name="Ryu S."/>
            <person name="Kim W."/>
        </authorList>
    </citation>
    <scope>NUCLEOTIDE SEQUENCE [LARGE SCALE GENOMIC DNA]</scope>
    <source>
        <tissue evidence="1">Muscle</tissue>
    </source>
</reference>
<accession>A0A5B7ESI4</accession>
<organism evidence="1 2">
    <name type="scientific">Portunus trituberculatus</name>
    <name type="common">Swimming crab</name>
    <name type="synonym">Neptunus trituberculatus</name>
    <dbReference type="NCBI Taxonomy" id="210409"/>
    <lineage>
        <taxon>Eukaryota</taxon>
        <taxon>Metazoa</taxon>
        <taxon>Ecdysozoa</taxon>
        <taxon>Arthropoda</taxon>
        <taxon>Crustacea</taxon>
        <taxon>Multicrustacea</taxon>
        <taxon>Malacostraca</taxon>
        <taxon>Eumalacostraca</taxon>
        <taxon>Eucarida</taxon>
        <taxon>Decapoda</taxon>
        <taxon>Pleocyemata</taxon>
        <taxon>Brachyura</taxon>
        <taxon>Eubrachyura</taxon>
        <taxon>Portunoidea</taxon>
        <taxon>Portunidae</taxon>
        <taxon>Portuninae</taxon>
        <taxon>Portunus</taxon>
    </lineage>
</organism>
<gene>
    <name evidence="1" type="ORF">E2C01_029300</name>
</gene>
<comment type="caution">
    <text evidence="1">The sequence shown here is derived from an EMBL/GenBank/DDBJ whole genome shotgun (WGS) entry which is preliminary data.</text>
</comment>
<proteinExistence type="predicted"/>